<accession>B3CDD4</accession>
<dbReference type="Pfam" id="PF01531">
    <property type="entry name" value="Glyco_transf_11"/>
    <property type="match status" value="1"/>
</dbReference>
<dbReference type="Gene3D" id="3.40.50.11350">
    <property type="match status" value="1"/>
</dbReference>
<dbReference type="eggNOG" id="ENOG502ZC3Y">
    <property type="taxonomic scope" value="Bacteria"/>
</dbReference>
<organism evidence="3 4">
    <name type="scientific">Bacteroides intestinalis DSM 17393</name>
    <dbReference type="NCBI Taxonomy" id="471870"/>
    <lineage>
        <taxon>Bacteria</taxon>
        <taxon>Pseudomonadati</taxon>
        <taxon>Bacteroidota</taxon>
        <taxon>Bacteroidia</taxon>
        <taxon>Bacteroidales</taxon>
        <taxon>Bacteroidaceae</taxon>
        <taxon>Bacteroides</taxon>
    </lineage>
</organism>
<dbReference type="InterPro" id="IPR002516">
    <property type="entry name" value="Glyco_trans_11"/>
</dbReference>
<keyword evidence="1" id="KW-0328">Glycosyltransferase</keyword>
<evidence type="ECO:0000313" key="3">
    <source>
        <dbReference type="EMBL" id="EDV03195.1"/>
    </source>
</evidence>
<dbReference type="PANTHER" id="PTHR11927:SF9">
    <property type="entry name" value="L-FUCOSYLTRANSFERASE"/>
    <property type="match status" value="1"/>
</dbReference>
<name>B3CDD4_9BACE</name>
<evidence type="ECO:0000256" key="1">
    <source>
        <dbReference type="ARBA" id="ARBA00022676"/>
    </source>
</evidence>
<dbReference type="RefSeq" id="WP_007662951.1">
    <property type="nucleotide sequence ID" value="NZ_ABJL02000008.1"/>
</dbReference>
<dbReference type="GeneID" id="26159675"/>
<dbReference type="Proteomes" id="UP000004596">
    <property type="component" value="Unassembled WGS sequence"/>
</dbReference>
<dbReference type="CDD" id="cd11301">
    <property type="entry name" value="Fut1_Fut2_like"/>
    <property type="match status" value="1"/>
</dbReference>
<dbReference type="PANTHER" id="PTHR11927">
    <property type="entry name" value="GALACTOSIDE 2-L-FUCOSYLTRANSFERASE"/>
    <property type="match status" value="1"/>
</dbReference>
<evidence type="ECO:0000256" key="2">
    <source>
        <dbReference type="ARBA" id="ARBA00022679"/>
    </source>
</evidence>
<dbReference type="OrthoDB" id="9794601at2"/>
<protein>
    <submittedName>
        <fullName evidence="3">Glycosyltransferase, family 11</fullName>
    </submittedName>
</protein>
<keyword evidence="2 3" id="KW-0808">Transferase</keyword>
<reference evidence="3 4" key="2">
    <citation type="submission" date="2008-04" db="EMBL/GenBank/DDBJ databases">
        <authorList>
            <person name="Fulton L."/>
            <person name="Clifton S."/>
            <person name="Fulton B."/>
            <person name="Xu J."/>
            <person name="Minx P."/>
            <person name="Pepin K.H."/>
            <person name="Johnson M."/>
            <person name="Thiruvilangam P."/>
            <person name="Bhonagiri V."/>
            <person name="Nash W.E."/>
            <person name="Mardis E.R."/>
            <person name="Wilson R.K."/>
        </authorList>
    </citation>
    <scope>NUCLEOTIDE SEQUENCE [LARGE SCALE GENOMIC DNA]</scope>
    <source>
        <strain evidence="3 4">DSM 17393</strain>
    </source>
</reference>
<comment type="caution">
    <text evidence="3">The sequence shown here is derived from an EMBL/GenBank/DDBJ whole genome shotgun (WGS) entry which is preliminary data.</text>
</comment>
<dbReference type="GO" id="GO:0008107">
    <property type="term" value="F:galactoside 2-alpha-L-fucosyltransferase activity"/>
    <property type="evidence" value="ECO:0007669"/>
    <property type="project" value="InterPro"/>
</dbReference>
<dbReference type="AlphaFoldDB" id="B3CDD4"/>
<evidence type="ECO:0000313" key="4">
    <source>
        <dbReference type="Proteomes" id="UP000004596"/>
    </source>
</evidence>
<dbReference type="GO" id="GO:0005975">
    <property type="term" value="P:carbohydrate metabolic process"/>
    <property type="evidence" value="ECO:0007669"/>
    <property type="project" value="InterPro"/>
</dbReference>
<reference evidence="3 4" key="1">
    <citation type="submission" date="2008-04" db="EMBL/GenBank/DDBJ databases">
        <title>Draft genome sequence of Bacteroides intestinalis (DSM 17393).</title>
        <authorList>
            <person name="Sudarsanam P."/>
            <person name="Ley R."/>
            <person name="Guruge J."/>
            <person name="Turnbaugh P.J."/>
            <person name="Mahowald M."/>
            <person name="Liep D."/>
            <person name="Gordon J."/>
        </authorList>
    </citation>
    <scope>NUCLEOTIDE SEQUENCE [LARGE SCALE GENOMIC DNA]</scope>
    <source>
        <strain evidence="3 4">DSM 17393</strain>
    </source>
</reference>
<gene>
    <name evidence="3" type="ORF">BACINT_02309</name>
</gene>
<dbReference type="EMBL" id="ABJL02000008">
    <property type="protein sequence ID" value="EDV03195.1"/>
    <property type="molecule type" value="Genomic_DNA"/>
</dbReference>
<sequence>MIIVRLWGGLGNQLFQYSFGQYLEIETDKKVFYDVASFGTSDQLRKLELCSFIPDIPLYNAYFTRYTGVKNRLFKALFQWSNTYLSESMFDICLLEKARGKIFLQGYWQEEKYATYFPMQKVLSEWKNPNVLSEIEENIRSAKISVSLHVRRGDYFSPKNINVYGVCTEKYYEQAIDRANSEIEEDKQFFVFSDDILWVKNHVSLPESTVFVPNHEISQFAYIYLMSLCKVNIISNSTFSWWGAYLNQHKNQLVIAPSRWTFTSNKTLALDSWTKI</sequence>
<proteinExistence type="predicted"/>
<dbReference type="GO" id="GO:0016020">
    <property type="term" value="C:membrane"/>
    <property type="evidence" value="ECO:0007669"/>
    <property type="project" value="InterPro"/>
</dbReference>
<dbReference type="STRING" id="471870.BACINT_02309"/>